<evidence type="ECO:0000256" key="1">
    <source>
        <dbReference type="ARBA" id="ARBA00006436"/>
    </source>
</evidence>
<accession>Q0I3C8</accession>
<dbReference type="Pfam" id="PF13099">
    <property type="entry name" value="DUF3944"/>
    <property type="match status" value="1"/>
</dbReference>
<reference evidence="4" key="1">
    <citation type="submission" date="2006-08" db="EMBL/GenBank/DDBJ databases">
        <title>Complete genome sequence of Haemophilus somnus 129PT.</title>
        <authorList>
            <person name="Copeland A."/>
            <person name="Lucas S."/>
            <person name="Lapidus A."/>
            <person name="Barry K."/>
            <person name="Glavina del Rio T."/>
            <person name="Hammon N."/>
            <person name="Dalin E."/>
            <person name="Tice H."/>
            <person name="Pitluck S."/>
            <person name="Brettin T.S."/>
            <person name="Bruce D."/>
            <person name="Challacombe J.F."/>
            <person name="Chertkov O."/>
            <person name="Detter J.C."/>
            <person name="Gilna P."/>
            <person name="Han S."/>
            <person name="Misra M."/>
            <person name="Tapia R."/>
            <person name="Thayer N.N."/>
            <person name="Xie G."/>
            <person name="Inzana T.J."/>
            <person name="Duncan A.J."/>
            <person name="Siddaramppa S."/>
            <person name="Richardson P."/>
        </authorList>
    </citation>
    <scope>NUCLEOTIDE SEQUENCE</scope>
    <source>
        <strain evidence="4">129PT</strain>
    </source>
</reference>
<dbReference type="InterPro" id="IPR021150">
    <property type="entry name" value="Ubiq_cyt_c_chap"/>
</dbReference>
<comment type="similarity">
    <text evidence="1">Belongs to the UPF0174 family.</text>
</comment>
<feature type="domain" description="Ubiquinol-cytochrome c chaperone" evidence="2">
    <location>
        <begin position="96"/>
        <end position="215"/>
    </location>
</feature>
<dbReference type="InterPro" id="IPR025217">
    <property type="entry name" value="DUF3944"/>
</dbReference>
<dbReference type="KEGG" id="hso:HS_0937"/>
<protein>
    <submittedName>
        <fullName evidence="4">Uncharacterized protein</fullName>
    </submittedName>
</protein>
<organism evidence="4">
    <name type="scientific">Histophilus somni (strain 129Pt)</name>
    <name type="common">Haemophilus somnus</name>
    <dbReference type="NCBI Taxonomy" id="205914"/>
    <lineage>
        <taxon>Bacteria</taxon>
        <taxon>Pseudomonadati</taxon>
        <taxon>Pseudomonadota</taxon>
        <taxon>Gammaproteobacteria</taxon>
        <taxon>Pasteurellales</taxon>
        <taxon>Pasteurellaceae</taxon>
        <taxon>Histophilus</taxon>
    </lineage>
</organism>
<proteinExistence type="inferred from homology"/>
<sequence length="248" mass="28227">MTYLYNDSDLEFLSKCSDSDLEDLVYCLTHNIDGTVRTTRELTNSDNYQEYFPQHSKYWEEIAAEIHDLGTNTFAKIFMAGVGVSYKRVLLDICDKMKVNYNSHSPIERIEHNLLSKILEDALEKMDPNEIKELATTLGLENMHSMTRHALLGALQAIFRMGGFKPYQLTVTLGDTILKALIGRGLLLAENNVALPRTMFILTGAIDWVITRLWADMDSNESEYKTTIAIVIQIIVLRQKVLYGNIPN</sequence>
<dbReference type="Pfam" id="PF03981">
    <property type="entry name" value="Ubiq_cyt_C_chap"/>
    <property type="match status" value="1"/>
</dbReference>
<dbReference type="eggNOG" id="COG4735">
    <property type="taxonomic scope" value="Bacteria"/>
</dbReference>
<gene>
    <name evidence="4" type="ordered locus">HS_0937</name>
</gene>
<dbReference type="HOGENOM" id="CLU_072312_0_1_6"/>
<dbReference type="EMBL" id="CP000436">
    <property type="protein sequence ID" value="ABI25212.1"/>
    <property type="molecule type" value="Genomic_DNA"/>
</dbReference>
<dbReference type="AlphaFoldDB" id="Q0I3C8"/>
<feature type="domain" description="DUF3944" evidence="3">
    <location>
        <begin position="6"/>
        <end position="37"/>
    </location>
</feature>
<name>Q0I3C8_HISS1</name>
<evidence type="ECO:0000259" key="2">
    <source>
        <dbReference type="Pfam" id="PF03981"/>
    </source>
</evidence>
<evidence type="ECO:0000259" key="3">
    <source>
        <dbReference type="Pfam" id="PF13099"/>
    </source>
</evidence>
<evidence type="ECO:0000313" key="4">
    <source>
        <dbReference type="EMBL" id="ABI25212.1"/>
    </source>
</evidence>